<dbReference type="InterPro" id="IPR005631">
    <property type="entry name" value="SDH"/>
</dbReference>
<sequence length="85" mass="10422">MEKYNKLRIEWDCRRGMLELDNIIMPFYKQHFDHLTDNQKDQFVRLLACTDLQLFSWFFNRGRSEDIDLQNMVEYIQTIQKMPSA</sequence>
<dbReference type="InterPro" id="IPR036714">
    <property type="entry name" value="SDH_sf"/>
</dbReference>
<dbReference type="Gene3D" id="1.10.150.250">
    <property type="entry name" value="Flavinator of succinate dehydrogenase"/>
    <property type="match status" value="1"/>
</dbReference>
<keyword evidence="7" id="KW-1185">Reference proteome</keyword>
<dbReference type="EMBL" id="MLHG01000086">
    <property type="protein sequence ID" value="OOF37874.1"/>
    <property type="molecule type" value="Genomic_DNA"/>
</dbReference>
<gene>
    <name evidence="6" type="ORF">BKK47_10870</name>
</gene>
<dbReference type="FunFam" id="1.10.150.250:FF:000001">
    <property type="entry name" value="FAD assembly factor SdhE"/>
    <property type="match status" value="1"/>
</dbReference>
<organism evidence="6 7">
    <name type="scientific">Rodentibacter mrazii</name>
    <dbReference type="NCBI Taxonomy" id="1908257"/>
    <lineage>
        <taxon>Bacteria</taxon>
        <taxon>Pseudomonadati</taxon>
        <taxon>Pseudomonadota</taxon>
        <taxon>Gammaproteobacteria</taxon>
        <taxon>Pasteurellales</taxon>
        <taxon>Pasteurellaceae</taxon>
        <taxon>Rodentibacter</taxon>
    </lineage>
</organism>
<keyword evidence="5" id="KW-0143">Chaperone</keyword>
<evidence type="ECO:0000313" key="7">
    <source>
        <dbReference type="Proteomes" id="UP000189426"/>
    </source>
</evidence>
<reference evidence="6 7" key="1">
    <citation type="submission" date="2016-10" db="EMBL/GenBank/DDBJ databases">
        <title>Rodentibacter gen. nov. and new species.</title>
        <authorList>
            <person name="Christensen H."/>
        </authorList>
    </citation>
    <scope>NUCLEOTIDE SEQUENCE [LARGE SCALE GENOMIC DNA]</scope>
    <source>
        <strain evidence="6 7">Ppn418</strain>
    </source>
</reference>
<protein>
    <recommendedName>
        <fullName evidence="3">FAD assembly factor SdhE</fullName>
    </recommendedName>
</protein>
<comment type="subcellular location">
    <subcellularLocation>
        <location evidence="1">Cytoplasm</location>
    </subcellularLocation>
</comment>
<proteinExistence type="inferred from homology"/>
<evidence type="ECO:0000256" key="3">
    <source>
        <dbReference type="ARBA" id="ARBA00019418"/>
    </source>
</evidence>
<evidence type="ECO:0000256" key="4">
    <source>
        <dbReference type="ARBA" id="ARBA00022490"/>
    </source>
</evidence>
<dbReference type="Pfam" id="PF03937">
    <property type="entry name" value="Sdh5"/>
    <property type="match status" value="1"/>
</dbReference>
<evidence type="ECO:0000256" key="2">
    <source>
        <dbReference type="ARBA" id="ARBA00008571"/>
    </source>
</evidence>
<dbReference type="STRING" id="1908257.BKK47_10870"/>
<dbReference type="Proteomes" id="UP000189426">
    <property type="component" value="Unassembled WGS sequence"/>
</dbReference>
<name>A0A1V3IC95_9PAST</name>
<evidence type="ECO:0000256" key="5">
    <source>
        <dbReference type="ARBA" id="ARBA00023186"/>
    </source>
</evidence>
<dbReference type="RefSeq" id="WP_077494879.1">
    <property type="nucleotide sequence ID" value="NZ_MLHG01000086.1"/>
</dbReference>
<dbReference type="PANTHER" id="PTHR39585">
    <property type="entry name" value="FAD ASSEMBLY FACTOR SDHE"/>
    <property type="match status" value="1"/>
</dbReference>
<comment type="caution">
    <text evidence="6">The sequence shown here is derived from an EMBL/GenBank/DDBJ whole genome shotgun (WGS) entry which is preliminary data.</text>
</comment>
<accession>A0A1V3IC95</accession>
<dbReference type="AlphaFoldDB" id="A0A1V3IC95"/>
<evidence type="ECO:0000256" key="1">
    <source>
        <dbReference type="ARBA" id="ARBA00004496"/>
    </source>
</evidence>
<evidence type="ECO:0000313" key="6">
    <source>
        <dbReference type="EMBL" id="OOF37874.1"/>
    </source>
</evidence>
<dbReference type="GO" id="GO:0034552">
    <property type="term" value="P:respiratory chain complex II assembly"/>
    <property type="evidence" value="ECO:0007669"/>
    <property type="project" value="UniProtKB-ARBA"/>
</dbReference>
<dbReference type="GO" id="GO:0006105">
    <property type="term" value="P:succinate metabolic process"/>
    <property type="evidence" value="ECO:0007669"/>
    <property type="project" value="TreeGrafter"/>
</dbReference>
<dbReference type="InterPro" id="IPR050531">
    <property type="entry name" value="SdhE_FAD_assembly_factor"/>
</dbReference>
<keyword evidence="4" id="KW-0963">Cytoplasm</keyword>
<comment type="similarity">
    <text evidence="2">Belongs to the SdhE FAD assembly factor family.</text>
</comment>
<dbReference type="SUPFAM" id="SSF109910">
    <property type="entry name" value="YgfY-like"/>
    <property type="match status" value="1"/>
</dbReference>
<dbReference type="PANTHER" id="PTHR39585:SF1">
    <property type="entry name" value="FAD ASSEMBLY FACTOR SDHE"/>
    <property type="match status" value="1"/>
</dbReference>
<dbReference type="GO" id="GO:0005737">
    <property type="term" value="C:cytoplasm"/>
    <property type="evidence" value="ECO:0007669"/>
    <property type="project" value="UniProtKB-SubCell"/>
</dbReference>